<protein>
    <submittedName>
        <fullName evidence="1">Uncharacterized protein</fullName>
    </submittedName>
</protein>
<keyword evidence="4" id="KW-1185">Reference proteome</keyword>
<comment type="caution">
    <text evidence="1">The sequence shown here is derived from an EMBL/GenBank/DDBJ whole genome shotgun (WGS) entry which is preliminary data.</text>
</comment>
<dbReference type="Proteomes" id="UP000051634">
    <property type="component" value="Unassembled WGS sequence"/>
</dbReference>
<sequence>MRAIAKNVDGHYYPEFHHGWGGCAEELFHYTSRYYTYTEAFLRNLAGEPEYSMGSYKANMLNDEQRRLMAAILSCRPDRASARAILHLVSDAEHSCGEVEETLRQTYREQLEVIPSGVALVYVHRPHESQLQDVAPLDPFLNIAERLQLPVAVKAHHVEVPLKLLARQMDSSSSRIRESLNEAILRLHTAGYLLRNHPGLTHMEAHKIADEDAV</sequence>
<dbReference type="EMBL" id="LMXI01000053">
    <property type="protein sequence ID" value="KRT59968.1"/>
    <property type="molecule type" value="Genomic_DNA"/>
</dbReference>
<proteinExistence type="predicted"/>
<reference evidence="3 4" key="1">
    <citation type="submission" date="2015-11" db="EMBL/GenBank/DDBJ databases">
        <title>The genome of Candidatus Endoriftia persephone in Ridgeia piscesae and population structure of the North Eastern Pacific vestimentiferan symbionts.</title>
        <authorList>
            <person name="Perez M."/>
            <person name="Juniper K.S."/>
        </authorList>
    </citation>
    <scope>NUCLEOTIDE SEQUENCE [LARGE SCALE GENOMIC DNA]</scope>
    <source>
        <strain evidence="2">Ind10</strain>
        <strain evidence="1">Ind11</strain>
    </source>
</reference>
<gene>
    <name evidence="1" type="ORF">Ga0074115_1368</name>
    <name evidence="2" type="ORF">Ga0076813_16413</name>
</gene>
<name>A0A0T5Z0X5_9GAMM</name>
<evidence type="ECO:0000313" key="1">
    <source>
        <dbReference type="EMBL" id="KRT56246.1"/>
    </source>
</evidence>
<dbReference type="EMBL" id="LDXT01000061">
    <property type="protein sequence ID" value="KRT56246.1"/>
    <property type="molecule type" value="Genomic_DNA"/>
</dbReference>
<accession>A0A0T5Z0X5</accession>
<dbReference type="AlphaFoldDB" id="A0A0T5Z0X5"/>
<evidence type="ECO:0000313" key="2">
    <source>
        <dbReference type="EMBL" id="KRT59968.1"/>
    </source>
</evidence>
<dbReference type="OrthoDB" id="7061585at2"/>
<evidence type="ECO:0000313" key="3">
    <source>
        <dbReference type="Proteomes" id="UP000051276"/>
    </source>
</evidence>
<dbReference type="Proteomes" id="UP000051276">
    <property type="component" value="Unassembled WGS sequence"/>
</dbReference>
<dbReference type="RefSeq" id="WP_057956969.1">
    <property type="nucleotide sequence ID" value="NZ_KQ556978.1"/>
</dbReference>
<organism evidence="1 4">
    <name type="scientific">endosymbiont of Ridgeia piscesae</name>
    <dbReference type="NCBI Taxonomy" id="54398"/>
    <lineage>
        <taxon>Bacteria</taxon>
        <taxon>Pseudomonadati</taxon>
        <taxon>Pseudomonadota</taxon>
        <taxon>Gammaproteobacteria</taxon>
        <taxon>sulfur-oxidizing symbionts</taxon>
    </lineage>
</organism>
<evidence type="ECO:0000313" key="4">
    <source>
        <dbReference type="Proteomes" id="UP000051634"/>
    </source>
</evidence>
<dbReference type="STRING" id="54398.Ga0074115_1368"/>